<evidence type="ECO:0000313" key="2">
    <source>
        <dbReference type="EMBL" id="PSL41162.1"/>
    </source>
</evidence>
<evidence type="ECO:0000256" key="1">
    <source>
        <dbReference type="SAM" id="Phobius"/>
    </source>
</evidence>
<keyword evidence="1" id="KW-0472">Membrane</keyword>
<comment type="caution">
    <text evidence="2">The sequence shown here is derived from an EMBL/GenBank/DDBJ whole genome shotgun (WGS) entry which is preliminary data.</text>
</comment>
<accession>A0A2P8H4L6</accession>
<organism evidence="2 3">
    <name type="scientific">Planomicrobium soli</name>
    <dbReference type="NCBI Taxonomy" id="1176648"/>
    <lineage>
        <taxon>Bacteria</taxon>
        <taxon>Bacillati</taxon>
        <taxon>Bacillota</taxon>
        <taxon>Bacilli</taxon>
        <taxon>Bacillales</taxon>
        <taxon>Caryophanaceae</taxon>
        <taxon>Planomicrobium</taxon>
    </lineage>
</organism>
<dbReference type="AlphaFoldDB" id="A0A2P8H4L6"/>
<dbReference type="OrthoDB" id="2437033at2"/>
<evidence type="ECO:0000313" key="3">
    <source>
        <dbReference type="Proteomes" id="UP000242682"/>
    </source>
</evidence>
<keyword evidence="3" id="KW-1185">Reference proteome</keyword>
<keyword evidence="1" id="KW-1133">Transmembrane helix</keyword>
<reference evidence="2 3" key="1">
    <citation type="submission" date="2018-03" db="EMBL/GenBank/DDBJ databases">
        <title>Genomic Encyclopedia of Type Strains, Phase III (KMG-III): the genomes of soil and plant-associated and newly described type strains.</title>
        <authorList>
            <person name="Whitman W."/>
        </authorList>
    </citation>
    <scope>NUCLEOTIDE SEQUENCE [LARGE SCALE GENOMIC DNA]</scope>
    <source>
        <strain evidence="2 3">CGMCC 1.12259</strain>
    </source>
</reference>
<proteinExistence type="predicted"/>
<dbReference type="EMBL" id="PYAT01000003">
    <property type="protein sequence ID" value="PSL41162.1"/>
    <property type="molecule type" value="Genomic_DNA"/>
</dbReference>
<feature type="transmembrane region" description="Helical" evidence="1">
    <location>
        <begin position="6"/>
        <end position="26"/>
    </location>
</feature>
<protein>
    <submittedName>
        <fullName evidence="2">Uncharacterized protein</fullName>
    </submittedName>
</protein>
<dbReference type="Proteomes" id="UP000242682">
    <property type="component" value="Unassembled WGS sequence"/>
</dbReference>
<keyword evidence="1" id="KW-0812">Transmembrane</keyword>
<gene>
    <name evidence="2" type="ORF">B0H99_103298</name>
</gene>
<dbReference type="RefSeq" id="WP_106532662.1">
    <property type="nucleotide sequence ID" value="NZ_PYAT01000003.1"/>
</dbReference>
<name>A0A2P8H4L6_9BACL</name>
<sequence length="172" mass="20483">MREIFIALLSSSLTIVITSFFNYHFLIKKEIRMQANQYKTEILQMLYMPLMKEVNNANHPLDGYRGLSLEEFQAVDEIIKENYHLVSPDLALIHKIIIEEYFFISMGSPYLIIDEERFLLNHLEYNFNFYRKELGLPYNKEEMKKAMKESRIKDGKIKAKRQQKLNNAESSF</sequence>